<comment type="caution">
    <text evidence="2">The sequence shown here is derived from an EMBL/GenBank/DDBJ whole genome shotgun (WGS) entry which is preliminary data.</text>
</comment>
<accession>A0A176WRE3</accession>
<feature type="region of interest" description="Disordered" evidence="1">
    <location>
        <begin position="1"/>
        <end position="20"/>
    </location>
</feature>
<gene>
    <name evidence="2" type="ORF">AXG93_763s1370</name>
</gene>
<sequence>MDPSPANLTLDDGQVHTGRNLQGDKVTLDMVTKEDADSWLPQSVTVGIQPTVFELYSDDSLMPNVIRPINQRIVPVYGNQMDEQRSPSDGDVSASVLVDGADLSSSECLRFVSAVF</sequence>
<evidence type="ECO:0000313" key="2">
    <source>
        <dbReference type="EMBL" id="OAE35103.1"/>
    </source>
</evidence>
<evidence type="ECO:0000313" key="3">
    <source>
        <dbReference type="Proteomes" id="UP000077202"/>
    </source>
</evidence>
<dbReference type="AlphaFoldDB" id="A0A176WRE3"/>
<organism evidence="2 3">
    <name type="scientific">Marchantia polymorpha subsp. ruderalis</name>
    <dbReference type="NCBI Taxonomy" id="1480154"/>
    <lineage>
        <taxon>Eukaryota</taxon>
        <taxon>Viridiplantae</taxon>
        <taxon>Streptophyta</taxon>
        <taxon>Embryophyta</taxon>
        <taxon>Marchantiophyta</taxon>
        <taxon>Marchantiopsida</taxon>
        <taxon>Marchantiidae</taxon>
        <taxon>Marchantiales</taxon>
        <taxon>Marchantiaceae</taxon>
        <taxon>Marchantia</taxon>
    </lineage>
</organism>
<keyword evidence="3" id="KW-1185">Reference proteome</keyword>
<reference evidence="2" key="1">
    <citation type="submission" date="2016-03" db="EMBL/GenBank/DDBJ databases">
        <title>Mechanisms controlling the formation of the plant cell surface in tip-growing cells are functionally conserved among land plants.</title>
        <authorList>
            <person name="Honkanen S."/>
            <person name="Jones V.A."/>
            <person name="Morieri G."/>
            <person name="Champion C."/>
            <person name="Hetherington A.J."/>
            <person name="Kelly S."/>
            <person name="Saint-Marcoux D."/>
            <person name="Proust H."/>
            <person name="Prescott H."/>
            <person name="Dolan L."/>
        </authorList>
    </citation>
    <scope>NUCLEOTIDE SEQUENCE [LARGE SCALE GENOMIC DNA]</scope>
    <source>
        <tissue evidence="2">Whole gametophyte</tissue>
    </source>
</reference>
<protein>
    <submittedName>
        <fullName evidence="2">Uncharacterized protein</fullName>
    </submittedName>
</protein>
<dbReference type="EMBL" id="LVLJ01000267">
    <property type="protein sequence ID" value="OAE35103.1"/>
    <property type="molecule type" value="Genomic_DNA"/>
</dbReference>
<proteinExistence type="predicted"/>
<dbReference type="Proteomes" id="UP000077202">
    <property type="component" value="Unassembled WGS sequence"/>
</dbReference>
<name>A0A176WRE3_MARPO</name>
<evidence type="ECO:0000256" key="1">
    <source>
        <dbReference type="SAM" id="MobiDB-lite"/>
    </source>
</evidence>